<feature type="repeat" description="PPR" evidence="3">
    <location>
        <begin position="311"/>
        <end position="345"/>
    </location>
</feature>
<dbReference type="Gene3D" id="1.25.40.10">
    <property type="entry name" value="Tetratricopeptide repeat domain"/>
    <property type="match status" value="4"/>
</dbReference>
<dbReference type="EMBL" id="CAMAPF010000033">
    <property type="protein sequence ID" value="CAH9079125.1"/>
    <property type="molecule type" value="Genomic_DNA"/>
</dbReference>
<keyword evidence="5" id="KW-1185">Reference proteome</keyword>
<dbReference type="FunFam" id="1.25.40.10:FF:000690">
    <property type="entry name" value="Pentatricopeptide repeat-containing protein"/>
    <property type="match status" value="1"/>
</dbReference>
<dbReference type="PROSITE" id="PS51375">
    <property type="entry name" value="PPR"/>
    <property type="match status" value="4"/>
</dbReference>
<dbReference type="NCBIfam" id="TIGR00756">
    <property type="entry name" value="PPR"/>
    <property type="match status" value="3"/>
</dbReference>
<evidence type="ECO:0000313" key="5">
    <source>
        <dbReference type="Proteomes" id="UP001152523"/>
    </source>
</evidence>
<dbReference type="InterPro" id="IPR002885">
    <property type="entry name" value="PPR_rpt"/>
</dbReference>
<evidence type="ECO:0000256" key="3">
    <source>
        <dbReference type="PROSITE-ProRule" id="PRU00708"/>
    </source>
</evidence>
<dbReference type="AlphaFoldDB" id="A0AAV0CLP8"/>
<comment type="caution">
    <text evidence="4">The sequence shown here is derived from an EMBL/GenBank/DDBJ whole genome shotgun (WGS) entry which is preliminary data.</text>
</comment>
<feature type="repeat" description="PPR" evidence="3">
    <location>
        <begin position="413"/>
        <end position="447"/>
    </location>
</feature>
<evidence type="ECO:0000256" key="2">
    <source>
        <dbReference type="ARBA" id="ARBA00022737"/>
    </source>
</evidence>
<dbReference type="PANTHER" id="PTHR47926:SF463">
    <property type="entry name" value="PENTATRICOPEPTIDE REPEAT-CONTAINING PROTEIN"/>
    <property type="match status" value="1"/>
</dbReference>
<keyword evidence="2" id="KW-0677">Repeat</keyword>
<dbReference type="Pfam" id="PF13041">
    <property type="entry name" value="PPR_2"/>
    <property type="match status" value="4"/>
</dbReference>
<proteinExistence type="inferred from homology"/>
<dbReference type="FunFam" id="1.25.40.10:FF:000436">
    <property type="entry name" value="Pentatricopeptide repeat-containing protein At5g39350 family"/>
    <property type="match status" value="1"/>
</dbReference>
<organism evidence="4 5">
    <name type="scientific">Cuscuta epithymum</name>
    <dbReference type="NCBI Taxonomy" id="186058"/>
    <lineage>
        <taxon>Eukaryota</taxon>
        <taxon>Viridiplantae</taxon>
        <taxon>Streptophyta</taxon>
        <taxon>Embryophyta</taxon>
        <taxon>Tracheophyta</taxon>
        <taxon>Spermatophyta</taxon>
        <taxon>Magnoliopsida</taxon>
        <taxon>eudicotyledons</taxon>
        <taxon>Gunneridae</taxon>
        <taxon>Pentapetalae</taxon>
        <taxon>asterids</taxon>
        <taxon>lamiids</taxon>
        <taxon>Solanales</taxon>
        <taxon>Convolvulaceae</taxon>
        <taxon>Cuscuteae</taxon>
        <taxon>Cuscuta</taxon>
        <taxon>Cuscuta subgen. Cuscuta</taxon>
    </lineage>
</organism>
<dbReference type="PANTHER" id="PTHR47926">
    <property type="entry name" value="PENTATRICOPEPTIDE REPEAT-CONTAINING PROTEIN"/>
    <property type="match status" value="1"/>
</dbReference>
<gene>
    <name evidence="4" type="ORF">CEPIT_LOCUS6727</name>
</gene>
<dbReference type="GO" id="GO:0003729">
    <property type="term" value="F:mRNA binding"/>
    <property type="evidence" value="ECO:0007669"/>
    <property type="project" value="UniProtKB-ARBA"/>
</dbReference>
<reference evidence="4" key="1">
    <citation type="submission" date="2022-07" db="EMBL/GenBank/DDBJ databases">
        <authorList>
            <person name="Macas J."/>
            <person name="Novak P."/>
            <person name="Neumann P."/>
        </authorList>
    </citation>
    <scope>NUCLEOTIDE SEQUENCE</scope>
</reference>
<dbReference type="Proteomes" id="UP001152523">
    <property type="component" value="Unassembled WGS sequence"/>
</dbReference>
<evidence type="ECO:0008006" key="6">
    <source>
        <dbReference type="Google" id="ProtNLM"/>
    </source>
</evidence>
<evidence type="ECO:0000313" key="4">
    <source>
        <dbReference type="EMBL" id="CAH9079125.1"/>
    </source>
</evidence>
<dbReference type="Pfam" id="PF20431">
    <property type="entry name" value="E_motif"/>
    <property type="match status" value="1"/>
</dbReference>
<name>A0AAV0CLP8_9ASTE</name>
<dbReference type="InterPro" id="IPR046960">
    <property type="entry name" value="PPR_At4g14850-like_plant"/>
</dbReference>
<sequence length="635" mass="70684">MRSSERIKVSCNNPIILDCFLLKKSYWIALINLMPAPISSWPETLKYFLEGGQKKWSLIHLKQIHSLLITFGLCHHNSFLRQLLDQCVSLPSFPSSYALSIFTLIKEPNAHSWNAMIKGYSTTSNPHNSILLFAKMRESLVFPNKHTFPLLLKAFSKARTENPLQLFAQTVKFGFDTDHFVQNSLVSSLAVCGYIDYSCKVFVEMPQRDVISYTALIDGYTRNGRPAEAMELFLQMRRAGVKVDEGTIVSALCAVGLSRYSLFGKWLHGFYIIPGRVHQDIFIGSSLVDMYSKCGLCSDASLVFSEMPNKNIVSWTTMISGFINCEQFKNALTAFESMLASGLEPNQATLTSVLAACTKLGALDHGRWVQKYIESNGLGLNPALATALVDLYAKCGCIHEALLLFKKISFNKDVYVWTAILNGLAMHGEVRKCLDLFGEMLTNGVKPNGVTFIGVLSACSHGGLVDEGKKLFGAMESVYGIKPAVDHYGCMVDLLGRAGQLDEAVKLIEGMPVEPTSSVWGALFGACLIHKQYELGEWVGNMLISLQPHHSGRYTLLANLHSMSGNWKAMGQVRRMMRKNGVEKSRGCSWFELEGTVHEFIAFDQSHVDSQIVYMVLDSLFSHLEPTNFLHSLTL</sequence>
<dbReference type="InterPro" id="IPR011990">
    <property type="entry name" value="TPR-like_helical_dom_sf"/>
</dbReference>
<feature type="repeat" description="PPR" evidence="3">
    <location>
        <begin position="209"/>
        <end position="243"/>
    </location>
</feature>
<accession>A0AAV0CLP8</accession>
<protein>
    <recommendedName>
        <fullName evidence="6">Chlororespiratory reduction 4</fullName>
    </recommendedName>
</protein>
<comment type="similarity">
    <text evidence="1">Belongs to the PPR family. PCMP-H subfamily.</text>
</comment>
<dbReference type="GO" id="GO:0009451">
    <property type="term" value="P:RNA modification"/>
    <property type="evidence" value="ECO:0007669"/>
    <property type="project" value="InterPro"/>
</dbReference>
<evidence type="ECO:0000256" key="1">
    <source>
        <dbReference type="ARBA" id="ARBA00006643"/>
    </source>
</evidence>
<feature type="repeat" description="PPR" evidence="3">
    <location>
        <begin position="109"/>
        <end position="143"/>
    </location>
</feature>
<dbReference type="InterPro" id="IPR046848">
    <property type="entry name" value="E_motif"/>
</dbReference>
<dbReference type="Pfam" id="PF01535">
    <property type="entry name" value="PPR"/>
    <property type="match status" value="2"/>
</dbReference>